<evidence type="ECO:0000256" key="3">
    <source>
        <dbReference type="ARBA" id="ARBA00023163"/>
    </source>
</evidence>
<dbReference type="InterPro" id="IPR036390">
    <property type="entry name" value="WH_DNA-bd_sf"/>
</dbReference>
<dbReference type="SUPFAM" id="SSF46785">
    <property type="entry name" value="Winged helix' DNA-binding domain"/>
    <property type="match status" value="1"/>
</dbReference>
<keyword evidence="2" id="KW-0238">DNA-binding</keyword>
<dbReference type="Proteomes" id="UP000019460">
    <property type="component" value="Unassembled WGS sequence"/>
</dbReference>
<dbReference type="STRING" id="1249627.D779_3966"/>
<dbReference type="SMART" id="SM00347">
    <property type="entry name" value="HTH_MARR"/>
    <property type="match status" value="1"/>
</dbReference>
<evidence type="ECO:0000256" key="1">
    <source>
        <dbReference type="ARBA" id="ARBA00023015"/>
    </source>
</evidence>
<dbReference type="Pfam" id="PF01047">
    <property type="entry name" value="MarR"/>
    <property type="match status" value="1"/>
</dbReference>
<organism evidence="5 6">
    <name type="scientific">Imhoffiella purpurea</name>
    <dbReference type="NCBI Taxonomy" id="1249627"/>
    <lineage>
        <taxon>Bacteria</taxon>
        <taxon>Pseudomonadati</taxon>
        <taxon>Pseudomonadota</taxon>
        <taxon>Gammaproteobacteria</taxon>
        <taxon>Chromatiales</taxon>
        <taxon>Chromatiaceae</taxon>
        <taxon>Imhoffiella</taxon>
    </lineage>
</organism>
<dbReference type="GO" id="GO:0003700">
    <property type="term" value="F:DNA-binding transcription factor activity"/>
    <property type="evidence" value="ECO:0007669"/>
    <property type="project" value="InterPro"/>
</dbReference>
<evidence type="ECO:0000256" key="2">
    <source>
        <dbReference type="ARBA" id="ARBA00023125"/>
    </source>
</evidence>
<sequence length="166" mass="18187">MSNAIISGYVIVSEERRELERLLTSGIVRLSRVYRKEVNRQLASYGISDAQAVPVLTIARCGGGMRQNELAEEIGIVGPSLVRLLDQLCAHGLVERRDDVSDRRAKRLHLTSDGEALAARVEEALAEIRGSLLSPASDADLQVTLRVLAVLNEELAARAEDSRAER</sequence>
<dbReference type="PROSITE" id="PS50995">
    <property type="entry name" value="HTH_MARR_2"/>
    <property type="match status" value="1"/>
</dbReference>
<dbReference type="PANTHER" id="PTHR33164">
    <property type="entry name" value="TRANSCRIPTIONAL REGULATOR, MARR FAMILY"/>
    <property type="match status" value="1"/>
</dbReference>
<reference evidence="5 6" key="1">
    <citation type="submission" date="2012-11" db="EMBL/GenBank/DDBJ databases">
        <title>Genome assembly of Thiorhodococcus sp. AK35.</title>
        <authorList>
            <person name="Nupur N."/>
            <person name="Khatri I."/>
            <person name="Subramanian S."/>
            <person name="Pinnaka A."/>
        </authorList>
    </citation>
    <scope>NUCLEOTIDE SEQUENCE [LARGE SCALE GENOMIC DNA]</scope>
    <source>
        <strain evidence="5 6">AK35</strain>
    </source>
</reference>
<dbReference type="GO" id="GO:0006950">
    <property type="term" value="P:response to stress"/>
    <property type="evidence" value="ECO:0007669"/>
    <property type="project" value="TreeGrafter"/>
</dbReference>
<dbReference type="AlphaFoldDB" id="W9V1J9"/>
<dbReference type="InterPro" id="IPR036388">
    <property type="entry name" value="WH-like_DNA-bd_sf"/>
</dbReference>
<dbReference type="PRINTS" id="PR00598">
    <property type="entry name" value="HTHMARR"/>
</dbReference>
<dbReference type="InterPro" id="IPR000835">
    <property type="entry name" value="HTH_MarR-typ"/>
</dbReference>
<evidence type="ECO:0000259" key="4">
    <source>
        <dbReference type="PROSITE" id="PS50995"/>
    </source>
</evidence>
<dbReference type="GO" id="GO:0003677">
    <property type="term" value="F:DNA binding"/>
    <property type="evidence" value="ECO:0007669"/>
    <property type="project" value="UniProtKB-KW"/>
</dbReference>
<dbReference type="PANTHER" id="PTHR33164:SF64">
    <property type="entry name" value="TRANSCRIPTIONAL REGULATOR SLYA"/>
    <property type="match status" value="1"/>
</dbReference>
<comment type="caution">
    <text evidence="5">The sequence shown here is derived from an EMBL/GenBank/DDBJ whole genome shotgun (WGS) entry which is preliminary data.</text>
</comment>
<name>W9V1J9_9GAMM</name>
<feature type="domain" description="HTH marR-type" evidence="4">
    <location>
        <begin position="20"/>
        <end position="153"/>
    </location>
</feature>
<evidence type="ECO:0000313" key="6">
    <source>
        <dbReference type="Proteomes" id="UP000019460"/>
    </source>
</evidence>
<dbReference type="eggNOG" id="COG1846">
    <property type="taxonomic scope" value="Bacteria"/>
</dbReference>
<protein>
    <submittedName>
        <fullName evidence="5">Transcriptional regulator, MarR family</fullName>
    </submittedName>
</protein>
<accession>W9V1J9</accession>
<keyword evidence="6" id="KW-1185">Reference proteome</keyword>
<keyword evidence="3" id="KW-0804">Transcription</keyword>
<gene>
    <name evidence="5" type="ORF">D779_3966</name>
</gene>
<keyword evidence="1" id="KW-0805">Transcription regulation</keyword>
<dbReference type="PATRIC" id="fig|1249627.3.peg.4043"/>
<evidence type="ECO:0000313" key="5">
    <source>
        <dbReference type="EMBL" id="EXJ13219.1"/>
    </source>
</evidence>
<dbReference type="EMBL" id="AONC01000079">
    <property type="protein sequence ID" value="EXJ13219.1"/>
    <property type="molecule type" value="Genomic_DNA"/>
</dbReference>
<dbReference type="Gene3D" id="1.10.10.10">
    <property type="entry name" value="Winged helix-like DNA-binding domain superfamily/Winged helix DNA-binding domain"/>
    <property type="match status" value="1"/>
</dbReference>
<dbReference type="InterPro" id="IPR039422">
    <property type="entry name" value="MarR/SlyA-like"/>
</dbReference>
<proteinExistence type="predicted"/>